<dbReference type="EMBL" id="AFXZ01000035">
    <property type="protein sequence ID" value="EGV43085.2"/>
    <property type="molecule type" value="Genomic_DNA"/>
</dbReference>
<proteinExistence type="predicted"/>
<protein>
    <submittedName>
        <fullName evidence="1">Uncharacterized protein</fullName>
    </submittedName>
</protein>
<evidence type="ECO:0000313" key="1">
    <source>
        <dbReference type="EMBL" id="EGV43085.2"/>
    </source>
</evidence>
<reference evidence="1 2" key="1">
    <citation type="journal article" date="2008" name="Int. J. Syst. Evol. Microbiol.">
        <title>Bizionia argentinensis sp. nov., isolated from surface marine water in Antarctica.</title>
        <authorList>
            <person name="Bercovich A."/>
            <person name="Vazquez S.C."/>
            <person name="Yankilevich P."/>
            <person name="Coria S.H."/>
            <person name="Foti M."/>
            <person name="Hernandez E."/>
            <person name="Vidal A."/>
            <person name="Ruberto L."/>
            <person name="Melo C."/>
            <person name="Marenssi S."/>
            <person name="Criscuolo M."/>
            <person name="Memoli M."/>
            <person name="Arguelles M."/>
            <person name="Mac Cormack W.P."/>
        </authorList>
    </citation>
    <scope>NUCLEOTIDE SEQUENCE [LARGE SCALE GENOMIC DNA]</scope>
    <source>
        <strain evidence="1 2">JUB59</strain>
    </source>
</reference>
<dbReference type="STRING" id="1046627.BZARG_3074"/>
<dbReference type="RefSeq" id="WP_040288430.1">
    <property type="nucleotide sequence ID" value="NZ_AFXZ01000035.1"/>
</dbReference>
<dbReference type="Proteomes" id="UP000003730">
    <property type="component" value="Unassembled WGS sequence"/>
</dbReference>
<keyword evidence="2" id="KW-1185">Reference proteome</keyword>
<evidence type="ECO:0000313" key="2">
    <source>
        <dbReference type="Proteomes" id="UP000003730"/>
    </source>
</evidence>
<gene>
    <name evidence="1" type="ORF">BZARG_3074</name>
</gene>
<organism evidence="1 2">
    <name type="scientific">Bizionia argentinensis JUB59</name>
    <dbReference type="NCBI Taxonomy" id="1046627"/>
    <lineage>
        <taxon>Bacteria</taxon>
        <taxon>Pseudomonadati</taxon>
        <taxon>Bacteroidota</taxon>
        <taxon>Flavobacteriia</taxon>
        <taxon>Flavobacteriales</taxon>
        <taxon>Flavobacteriaceae</taxon>
        <taxon>Bizionia</taxon>
    </lineage>
</organism>
<name>G2EEQ1_9FLAO</name>
<accession>G2EEQ1</accession>
<comment type="caution">
    <text evidence="1">The sequence shown here is derived from an EMBL/GenBank/DDBJ whole genome shotgun (WGS) entry which is preliminary data.</text>
</comment>
<dbReference type="AlphaFoldDB" id="G2EEQ1"/>
<sequence length="100" mass="11802">MQSLDQAIFMTQSGNSLMTLSKMEDYKVFLSPGLVDGVNQEAAIKKVVDAWSKQKWFENKNILQKFEKYFDEKIEDKSELVQLLMKNDNWFNQIFIKNIE</sequence>